<evidence type="ECO:0000313" key="2">
    <source>
        <dbReference type="EMBL" id="MCW3484414.1"/>
    </source>
</evidence>
<evidence type="ECO:0000313" key="3">
    <source>
        <dbReference type="Proteomes" id="UP001207742"/>
    </source>
</evidence>
<dbReference type="EMBL" id="JAPDNS010000001">
    <property type="protein sequence ID" value="MCW3484414.1"/>
    <property type="molecule type" value="Genomic_DNA"/>
</dbReference>
<sequence length="205" mass="22741">MIKLTLHFKNNTMFSRLSYCLLFLVIIGLPALAQTPANNLHFTSGKGQMIAVYKGTIFVNGKRSYELSSDNIVYKSKRNRLVEDKGNVFLFLEVTAAPSKNRLYVFGINYSKADSLMSAIASDIKDFDQDGYLEFGGSETVPVHPAADSLYYAPAKYYEVKKGAITFDAEYTEKADKKANGVYIATPTVTNANGFISIPKRKGRS</sequence>
<feature type="signal peptide" evidence="1">
    <location>
        <begin position="1"/>
        <end position="33"/>
    </location>
</feature>
<accession>A0ABT3IKE0</accession>
<protein>
    <submittedName>
        <fullName evidence="2">Uncharacterized protein</fullName>
    </submittedName>
</protein>
<keyword evidence="1" id="KW-0732">Signal</keyword>
<feature type="chain" id="PRO_5045839658" evidence="1">
    <location>
        <begin position="34"/>
        <end position="205"/>
    </location>
</feature>
<organism evidence="2 3">
    <name type="scientific">Chitinophaga nivalis</name>
    <dbReference type="NCBI Taxonomy" id="2991709"/>
    <lineage>
        <taxon>Bacteria</taxon>
        <taxon>Pseudomonadati</taxon>
        <taxon>Bacteroidota</taxon>
        <taxon>Chitinophagia</taxon>
        <taxon>Chitinophagales</taxon>
        <taxon>Chitinophagaceae</taxon>
        <taxon>Chitinophaga</taxon>
    </lineage>
</organism>
<proteinExistence type="predicted"/>
<dbReference type="Proteomes" id="UP001207742">
    <property type="component" value="Unassembled WGS sequence"/>
</dbReference>
<evidence type="ECO:0000256" key="1">
    <source>
        <dbReference type="SAM" id="SignalP"/>
    </source>
</evidence>
<reference evidence="2 3" key="1">
    <citation type="submission" date="2022-10" db="EMBL/GenBank/DDBJ databases">
        <title>Chitinophaga nivalis PC15 sp. nov., isolated from Pyeongchang county, South Korea.</title>
        <authorList>
            <person name="Trinh H.N."/>
        </authorList>
    </citation>
    <scope>NUCLEOTIDE SEQUENCE [LARGE SCALE GENOMIC DNA]</scope>
    <source>
        <strain evidence="2 3">PC14</strain>
    </source>
</reference>
<keyword evidence="3" id="KW-1185">Reference proteome</keyword>
<dbReference type="RefSeq" id="WP_264730014.1">
    <property type="nucleotide sequence ID" value="NZ_JAPDNR010000001.1"/>
</dbReference>
<name>A0ABT3IKE0_9BACT</name>
<comment type="caution">
    <text evidence="2">The sequence shown here is derived from an EMBL/GenBank/DDBJ whole genome shotgun (WGS) entry which is preliminary data.</text>
</comment>
<gene>
    <name evidence="2" type="ORF">OL497_10955</name>
</gene>